<dbReference type="Proteomes" id="UP000568877">
    <property type="component" value="Unassembled WGS sequence"/>
</dbReference>
<accession>A0A6V8PLP1</accession>
<gene>
    <name evidence="2" type="ORF">HKBW3S42_01498</name>
</gene>
<dbReference type="EMBL" id="BLSA01000310">
    <property type="protein sequence ID" value="GFP33177.1"/>
    <property type="molecule type" value="Genomic_DNA"/>
</dbReference>
<dbReference type="AlphaFoldDB" id="A0A6V8PLP1"/>
<feature type="compositionally biased region" description="Acidic residues" evidence="1">
    <location>
        <begin position="52"/>
        <end position="61"/>
    </location>
</feature>
<comment type="caution">
    <text evidence="2">The sequence shown here is derived from an EMBL/GenBank/DDBJ whole genome shotgun (WGS) entry which is preliminary data.</text>
</comment>
<protein>
    <submittedName>
        <fullName evidence="2">Uncharacterized protein</fullName>
    </submittedName>
</protein>
<organism evidence="2 3">
    <name type="scientific">Candidatus Hakubella thermalkaliphila</name>
    <dbReference type="NCBI Taxonomy" id="2754717"/>
    <lineage>
        <taxon>Bacteria</taxon>
        <taxon>Bacillati</taxon>
        <taxon>Actinomycetota</taxon>
        <taxon>Actinomycetota incertae sedis</taxon>
        <taxon>Candidatus Hakubellales</taxon>
        <taxon>Candidatus Hakubellaceae</taxon>
        <taxon>Candidatus Hakubella</taxon>
    </lineage>
</organism>
<evidence type="ECO:0000313" key="3">
    <source>
        <dbReference type="Proteomes" id="UP000568877"/>
    </source>
</evidence>
<reference evidence="2 3" key="1">
    <citation type="journal article" date="2020" name="Front. Microbiol.">
        <title>Single-cell genomics of novel Actinobacteria with the Wood-Ljungdahl pathway discovered in a serpentinizing system.</title>
        <authorList>
            <person name="Merino N."/>
            <person name="Kawai M."/>
            <person name="Boyd E.S."/>
            <person name="Colman D.R."/>
            <person name="McGlynn S.E."/>
            <person name="Nealson K.H."/>
            <person name="Kurokawa K."/>
            <person name="Hongoh Y."/>
        </authorList>
    </citation>
    <scope>NUCLEOTIDE SEQUENCE [LARGE SCALE GENOMIC DNA]</scope>
    <source>
        <strain evidence="2 3">S42</strain>
    </source>
</reference>
<proteinExistence type="predicted"/>
<sequence length="61" mass="6966">MKKEKILKEDGRYLIFYSFRNEAGLPDHVKESKERGALSGLDDSLEKQILPESEEGDIGRV</sequence>
<name>A0A6V8PLP1_9ACTN</name>
<feature type="region of interest" description="Disordered" evidence="1">
    <location>
        <begin position="30"/>
        <end position="61"/>
    </location>
</feature>
<evidence type="ECO:0000256" key="1">
    <source>
        <dbReference type="SAM" id="MobiDB-lite"/>
    </source>
</evidence>
<evidence type="ECO:0000313" key="2">
    <source>
        <dbReference type="EMBL" id="GFP33177.1"/>
    </source>
</evidence>